<dbReference type="EnsemblPlants" id="OMERI04G11890.1">
    <property type="protein sequence ID" value="OMERI04G11890.1"/>
    <property type="gene ID" value="OMERI04G11890"/>
</dbReference>
<sequence length="63" mass="6839">MVRLASVEGFHLPVSRGLPPVYLTPTGLLARSIFPIEHGILTHDVPGMEFVRLTSRAGGPRMS</sequence>
<proteinExistence type="predicted"/>
<dbReference type="Proteomes" id="UP000008021">
    <property type="component" value="Chromosome 4"/>
</dbReference>
<dbReference type="AlphaFoldDB" id="A0A0E0DEH9"/>
<name>A0A0E0DEH9_9ORYZ</name>
<reference evidence="1" key="2">
    <citation type="submission" date="2018-05" db="EMBL/GenBank/DDBJ databases">
        <title>OmerRS3 (Oryza meridionalis Reference Sequence Version 3).</title>
        <authorList>
            <person name="Zhang J."/>
            <person name="Kudrna D."/>
            <person name="Lee S."/>
            <person name="Talag J."/>
            <person name="Welchert J."/>
            <person name="Wing R.A."/>
        </authorList>
    </citation>
    <scope>NUCLEOTIDE SEQUENCE [LARGE SCALE GENOMIC DNA]</scope>
    <source>
        <strain evidence="1">cv. OR44</strain>
    </source>
</reference>
<evidence type="ECO:0000313" key="2">
    <source>
        <dbReference type="Proteomes" id="UP000008021"/>
    </source>
</evidence>
<organism evidence="1">
    <name type="scientific">Oryza meridionalis</name>
    <dbReference type="NCBI Taxonomy" id="40149"/>
    <lineage>
        <taxon>Eukaryota</taxon>
        <taxon>Viridiplantae</taxon>
        <taxon>Streptophyta</taxon>
        <taxon>Embryophyta</taxon>
        <taxon>Tracheophyta</taxon>
        <taxon>Spermatophyta</taxon>
        <taxon>Magnoliopsida</taxon>
        <taxon>Liliopsida</taxon>
        <taxon>Poales</taxon>
        <taxon>Poaceae</taxon>
        <taxon>BOP clade</taxon>
        <taxon>Oryzoideae</taxon>
        <taxon>Oryzeae</taxon>
        <taxon>Oryzinae</taxon>
        <taxon>Oryza</taxon>
    </lineage>
</organism>
<dbReference type="HOGENOM" id="CLU_2889631_0_0_1"/>
<accession>A0A0E0DEH9</accession>
<protein>
    <submittedName>
        <fullName evidence="1">Uncharacterized protein</fullName>
    </submittedName>
</protein>
<reference evidence="1" key="1">
    <citation type="submission" date="2015-04" db="UniProtKB">
        <authorList>
            <consortium name="EnsemblPlants"/>
        </authorList>
    </citation>
    <scope>IDENTIFICATION</scope>
</reference>
<evidence type="ECO:0000313" key="1">
    <source>
        <dbReference type="EnsemblPlants" id="OMERI04G11890.1"/>
    </source>
</evidence>
<dbReference type="Gramene" id="OMERI04G11890.1">
    <property type="protein sequence ID" value="OMERI04G11890.1"/>
    <property type="gene ID" value="OMERI04G11890"/>
</dbReference>
<keyword evidence="2" id="KW-1185">Reference proteome</keyword>